<keyword evidence="3" id="KW-1185">Reference proteome</keyword>
<dbReference type="Proteomes" id="UP000234323">
    <property type="component" value="Unassembled WGS sequence"/>
</dbReference>
<gene>
    <name evidence="2" type="ORF">RhiirA4_391457</name>
</gene>
<organism evidence="2 3">
    <name type="scientific">Rhizophagus irregularis</name>
    <dbReference type="NCBI Taxonomy" id="588596"/>
    <lineage>
        <taxon>Eukaryota</taxon>
        <taxon>Fungi</taxon>
        <taxon>Fungi incertae sedis</taxon>
        <taxon>Mucoromycota</taxon>
        <taxon>Glomeromycotina</taxon>
        <taxon>Glomeromycetes</taxon>
        <taxon>Glomerales</taxon>
        <taxon>Glomeraceae</taxon>
        <taxon>Rhizophagus</taxon>
    </lineage>
</organism>
<reference evidence="2 3" key="1">
    <citation type="submission" date="2015-10" db="EMBL/GenBank/DDBJ databases">
        <title>Genome analyses suggest a sexual origin of heterokaryosis in a supposedly ancient asexual fungus.</title>
        <authorList>
            <person name="Ropars J."/>
            <person name="Sedzielewska K."/>
            <person name="Noel J."/>
            <person name="Charron P."/>
            <person name="Farinelli L."/>
            <person name="Marton T."/>
            <person name="Kruger M."/>
            <person name="Pelin A."/>
            <person name="Brachmann A."/>
            <person name="Corradi N."/>
        </authorList>
    </citation>
    <scope>NUCLEOTIDE SEQUENCE [LARGE SCALE GENOMIC DNA]</scope>
    <source>
        <strain evidence="2 3">A4</strain>
    </source>
</reference>
<dbReference type="VEuPathDB" id="FungiDB:RhiirA1_428951"/>
<protein>
    <submittedName>
        <fullName evidence="2">Uncharacterized protein</fullName>
    </submittedName>
</protein>
<keyword evidence="1" id="KW-1133">Transmembrane helix</keyword>
<name>A0A2I1FUM5_9GLOM</name>
<dbReference type="EMBL" id="LLXI01000018">
    <property type="protein sequence ID" value="PKY38095.1"/>
    <property type="molecule type" value="Genomic_DNA"/>
</dbReference>
<evidence type="ECO:0000256" key="1">
    <source>
        <dbReference type="SAM" id="Phobius"/>
    </source>
</evidence>
<evidence type="ECO:0000313" key="2">
    <source>
        <dbReference type="EMBL" id="PKY38095.1"/>
    </source>
</evidence>
<proteinExistence type="predicted"/>
<evidence type="ECO:0000313" key="3">
    <source>
        <dbReference type="Proteomes" id="UP000234323"/>
    </source>
</evidence>
<dbReference type="AlphaFoldDB" id="A0A2I1FUM5"/>
<keyword evidence="1" id="KW-0812">Transmembrane</keyword>
<accession>A0A2I1FUM5</accession>
<comment type="caution">
    <text evidence="2">The sequence shown here is derived from an EMBL/GenBank/DDBJ whole genome shotgun (WGS) entry which is preliminary data.</text>
</comment>
<feature type="transmembrane region" description="Helical" evidence="1">
    <location>
        <begin position="33"/>
        <end position="52"/>
    </location>
</feature>
<keyword evidence="1" id="KW-0472">Membrane</keyword>
<sequence>MDILNMIQFLIYQHLVKSIYDQVFVPFEHIESYVFELLILVLIFYMEIRIYILKIHKNMIH</sequence>